<evidence type="ECO:0008006" key="3">
    <source>
        <dbReference type="Google" id="ProtNLM"/>
    </source>
</evidence>
<dbReference type="Proteomes" id="UP001519921">
    <property type="component" value="Unassembled WGS sequence"/>
</dbReference>
<reference evidence="1 2" key="1">
    <citation type="submission" date="2021-07" db="EMBL/GenBank/DDBJ databases">
        <title>Clostridium weizhouense sp. nov., an anaerobic bacterium isolated from activated sludge of Petroleum wastewater.</title>
        <authorList>
            <person name="Li Q."/>
        </authorList>
    </citation>
    <scope>NUCLEOTIDE SEQUENCE [LARGE SCALE GENOMIC DNA]</scope>
    <source>
        <strain evidence="1 2">YB-6</strain>
    </source>
</reference>
<gene>
    <name evidence="1" type="ORF">KYD98_12590</name>
</gene>
<evidence type="ECO:0000313" key="1">
    <source>
        <dbReference type="EMBL" id="MBW6410934.1"/>
    </source>
</evidence>
<dbReference type="EMBL" id="JAHXPT010000010">
    <property type="protein sequence ID" value="MBW6410934.1"/>
    <property type="molecule type" value="Genomic_DNA"/>
</dbReference>
<name>A0ABS7AQJ4_9CLOT</name>
<evidence type="ECO:0000313" key="2">
    <source>
        <dbReference type="Proteomes" id="UP001519921"/>
    </source>
</evidence>
<accession>A0ABS7AQJ4</accession>
<organism evidence="1 2">
    <name type="scientific">Clostridium weizhouense</name>
    <dbReference type="NCBI Taxonomy" id="2859781"/>
    <lineage>
        <taxon>Bacteria</taxon>
        <taxon>Bacillati</taxon>
        <taxon>Bacillota</taxon>
        <taxon>Clostridia</taxon>
        <taxon>Eubacteriales</taxon>
        <taxon>Clostridiaceae</taxon>
        <taxon>Clostridium</taxon>
    </lineage>
</organism>
<protein>
    <recommendedName>
        <fullName evidence="3">Lipoprotein</fullName>
    </recommendedName>
</protein>
<dbReference type="RefSeq" id="WP_219780401.1">
    <property type="nucleotide sequence ID" value="NZ_JAHXPT010000010.1"/>
</dbReference>
<comment type="caution">
    <text evidence="1">The sequence shown here is derived from an EMBL/GenBank/DDBJ whole genome shotgun (WGS) entry which is preliminary data.</text>
</comment>
<sequence>MKKYKNNIFIIAIIALFFTQVLGIFYTKLNSQSKEVDKYYKTISKNKKYKTLEEFDCELKKIDNINILEGSKQNGKWCMKVNIDGEKQEILECLSYLKGYAINDYIIEHNKGKSSLIIELSDDMT</sequence>
<keyword evidence="2" id="KW-1185">Reference proteome</keyword>
<proteinExistence type="predicted"/>